<dbReference type="KEGG" id="err:DVR09_02320"/>
<dbReference type="RefSeq" id="WP_115415505.1">
    <property type="nucleotide sequence ID" value="NZ_CP031357.1"/>
</dbReference>
<protein>
    <submittedName>
        <fullName evidence="1">Uncharacterized protein</fullName>
    </submittedName>
</protein>
<evidence type="ECO:0000313" key="1">
    <source>
        <dbReference type="EMBL" id="AXK41316.1"/>
    </source>
</evidence>
<dbReference type="EMBL" id="CP031357">
    <property type="protein sequence ID" value="AXK41316.1"/>
    <property type="molecule type" value="Genomic_DNA"/>
</dbReference>
<keyword evidence="2" id="KW-1185">Reference proteome</keyword>
<accession>A0A345YBL4</accession>
<reference evidence="2" key="1">
    <citation type="submission" date="2018-07" db="EMBL/GenBank/DDBJ databases">
        <title>Genome sequence of Erythrobacter strain YH-07, an antagonistic bacterium isolated from Yellow Sea.</title>
        <authorList>
            <person name="Tang T."/>
            <person name="Liu Q."/>
            <person name="Sun X."/>
        </authorList>
    </citation>
    <scope>NUCLEOTIDE SEQUENCE [LARGE SCALE GENOMIC DNA]</scope>
    <source>
        <strain evidence="2">YH-07</strain>
    </source>
</reference>
<dbReference type="Proteomes" id="UP000254508">
    <property type="component" value="Chromosome"/>
</dbReference>
<organism evidence="1 2">
    <name type="scientific">Erythrobacter aureus</name>
    <dbReference type="NCBI Taxonomy" id="2182384"/>
    <lineage>
        <taxon>Bacteria</taxon>
        <taxon>Pseudomonadati</taxon>
        <taxon>Pseudomonadota</taxon>
        <taxon>Alphaproteobacteria</taxon>
        <taxon>Sphingomonadales</taxon>
        <taxon>Erythrobacteraceae</taxon>
        <taxon>Erythrobacter/Porphyrobacter group</taxon>
        <taxon>Erythrobacter</taxon>
    </lineage>
</organism>
<evidence type="ECO:0000313" key="2">
    <source>
        <dbReference type="Proteomes" id="UP000254508"/>
    </source>
</evidence>
<gene>
    <name evidence="1" type="ORF">DVR09_02320</name>
</gene>
<dbReference type="OrthoDB" id="9554193at2"/>
<proteinExistence type="predicted"/>
<dbReference type="AlphaFoldDB" id="A0A345YBL4"/>
<sequence length="118" mass="13529">MFDAEERQIIPLFDTTSIAHRAVREACGEHLWIGGGRGQAFRLSPNSKKLLDQFTILANTSSLHPLDWKRFYRLVKEGRQTIPGHVLRSELVRAGFTEAKAEELAAIYHHLREYKRSA</sequence>
<name>A0A345YBL4_9SPHN</name>